<sequence>MPYVLGVDVGTSRASAAVSRRRGSTWGDVEDVRLGVGSATVPSVLHLAADGSALVGEDAERLSLAEPERIVRGFSRRVGDDVAAATGDTAQDLTAAFVRWIADRVAEREGGAADHVVVTHRAGWGGYRRGLLHEALRRVGLGGATLLPEPIAAAESLTVRDRVESGDTVASYRLGGGPFESSVVLRTESGAFELVASAESADDLGGAQFDDVVFERLRGEFGRAIDALDPADPQALLAAADLRDRCVEAKEALSTAPTATIPVHLPGLRADLTITRIEFEELIRPAVDTTVAQLLRTVRAAATRPRVVVLVGGSANIPLIAELVAARLSCRVAVEAAPEGTVARGAALAACRLARSAGGRAALPLPAEPTTVLPAVVEAEPPHLPELVRRPDDELDVPPPRPSFELTPLDLPEKRSLARLVPGVRPAALKAIGAVLVVAGVALTIFFQAGTSPKQSPAGTSGAGPAKPVLNTAPETPVADPSMLSSSIQPSSAQSSQTKDSGR</sequence>
<feature type="region of interest" description="Disordered" evidence="4">
    <location>
        <begin position="386"/>
        <end position="408"/>
    </location>
</feature>
<evidence type="ECO:0000256" key="2">
    <source>
        <dbReference type="ARBA" id="ARBA00022840"/>
    </source>
</evidence>
<protein>
    <submittedName>
        <fullName evidence="5">Hsp70 family protein</fullName>
    </submittedName>
</protein>
<dbReference type="Pfam" id="PF00012">
    <property type="entry name" value="HSP70"/>
    <property type="match status" value="1"/>
</dbReference>
<gene>
    <name evidence="5" type="ORF">F0L68_14690</name>
</gene>
<dbReference type="RefSeq" id="WP_149850112.1">
    <property type="nucleotide sequence ID" value="NZ_VUOB01000023.1"/>
</dbReference>
<feature type="compositionally biased region" description="Low complexity" evidence="4">
    <location>
        <begin position="482"/>
        <end position="497"/>
    </location>
</feature>
<comment type="caution">
    <text evidence="5">The sequence shown here is derived from an EMBL/GenBank/DDBJ whole genome shotgun (WGS) entry which is preliminary data.</text>
</comment>
<reference evidence="5 6" key="1">
    <citation type="submission" date="2019-09" db="EMBL/GenBank/DDBJ databases">
        <title>Goodfellowia gen. nov., a new genus of the Pseudonocardineae related to Actinoalloteichus, containing Goodfellowia coeruleoviolacea gen. nov., comb. nov. gen. nov., comb. nov.</title>
        <authorList>
            <person name="Labeda D."/>
        </authorList>
    </citation>
    <scope>NUCLEOTIDE SEQUENCE [LARGE SCALE GENOMIC DNA]</scope>
    <source>
        <strain evidence="5 6">AN110305</strain>
    </source>
</reference>
<evidence type="ECO:0000256" key="4">
    <source>
        <dbReference type="SAM" id="MobiDB-lite"/>
    </source>
</evidence>
<evidence type="ECO:0000313" key="6">
    <source>
        <dbReference type="Proteomes" id="UP000323454"/>
    </source>
</evidence>
<keyword evidence="1" id="KW-0547">Nucleotide-binding</keyword>
<name>A0A5B2XGF1_9PSEU</name>
<dbReference type="OrthoDB" id="9766019at2"/>
<evidence type="ECO:0000256" key="1">
    <source>
        <dbReference type="ARBA" id="ARBA00022741"/>
    </source>
</evidence>
<dbReference type="Proteomes" id="UP000323454">
    <property type="component" value="Unassembled WGS sequence"/>
</dbReference>
<evidence type="ECO:0000256" key="3">
    <source>
        <dbReference type="ARBA" id="ARBA00023186"/>
    </source>
</evidence>
<dbReference type="InterPro" id="IPR013126">
    <property type="entry name" value="Hsp_70_fam"/>
</dbReference>
<dbReference type="GO" id="GO:0140662">
    <property type="term" value="F:ATP-dependent protein folding chaperone"/>
    <property type="evidence" value="ECO:0007669"/>
    <property type="project" value="InterPro"/>
</dbReference>
<proteinExistence type="predicted"/>
<dbReference type="GO" id="GO:0005524">
    <property type="term" value="F:ATP binding"/>
    <property type="evidence" value="ECO:0007669"/>
    <property type="project" value="UniProtKB-KW"/>
</dbReference>
<dbReference type="EMBL" id="VUOB01000023">
    <property type="protein sequence ID" value="KAA2261950.1"/>
    <property type="molecule type" value="Genomic_DNA"/>
</dbReference>
<organism evidence="5 6">
    <name type="scientific">Solihabitans fulvus</name>
    <dbReference type="NCBI Taxonomy" id="1892852"/>
    <lineage>
        <taxon>Bacteria</taxon>
        <taxon>Bacillati</taxon>
        <taxon>Actinomycetota</taxon>
        <taxon>Actinomycetes</taxon>
        <taxon>Pseudonocardiales</taxon>
        <taxon>Pseudonocardiaceae</taxon>
        <taxon>Solihabitans</taxon>
    </lineage>
</organism>
<dbReference type="SUPFAM" id="SSF53067">
    <property type="entry name" value="Actin-like ATPase domain"/>
    <property type="match status" value="2"/>
</dbReference>
<reference evidence="5 6" key="2">
    <citation type="submission" date="2019-09" db="EMBL/GenBank/DDBJ databases">
        <authorList>
            <person name="Jin C."/>
        </authorList>
    </citation>
    <scope>NUCLEOTIDE SEQUENCE [LARGE SCALE GENOMIC DNA]</scope>
    <source>
        <strain evidence="5 6">AN110305</strain>
    </source>
</reference>
<dbReference type="Gene3D" id="3.90.640.10">
    <property type="entry name" value="Actin, Chain A, domain 4"/>
    <property type="match status" value="1"/>
</dbReference>
<evidence type="ECO:0000313" key="5">
    <source>
        <dbReference type="EMBL" id="KAA2261950.1"/>
    </source>
</evidence>
<dbReference type="PANTHER" id="PTHR42749">
    <property type="entry name" value="CELL SHAPE-DETERMINING PROTEIN MREB"/>
    <property type="match status" value="1"/>
</dbReference>
<keyword evidence="3" id="KW-0143">Chaperone</keyword>
<dbReference type="Gene3D" id="3.30.420.40">
    <property type="match status" value="2"/>
</dbReference>
<keyword evidence="6" id="KW-1185">Reference proteome</keyword>
<dbReference type="PRINTS" id="PR00301">
    <property type="entry name" value="HEATSHOCK70"/>
</dbReference>
<accession>A0A5B2XGF1</accession>
<feature type="region of interest" description="Disordered" evidence="4">
    <location>
        <begin position="452"/>
        <end position="503"/>
    </location>
</feature>
<keyword evidence="2" id="KW-0067">ATP-binding</keyword>
<dbReference type="PANTHER" id="PTHR42749:SF1">
    <property type="entry name" value="CELL SHAPE-DETERMINING PROTEIN MREB"/>
    <property type="match status" value="1"/>
</dbReference>
<dbReference type="AlphaFoldDB" id="A0A5B2XGF1"/>
<dbReference type="InterPro" id="IPR043129">
    <property type="entry name" value="ATPase_NBD"/>
</dbReference>